<name>A0A1B7MXW6_9AGAM</name>
<evidence type="ECO:0000313" key="3">
    <source>
        <dbReference type="Proteomes" id="UP000092154"/>
    </source>
</evidence>
<evidence type="ECO:0000313" key="2">
    <source>
        <dbReference type="EMBL" id="OAX37440.1"/>
    </source>
</evidence>
<evidence type="ECO:0000256" key="1">
    <source>
        <dbReference type="SAM" id="Phobius"/>
    </source>
</evidence>
<keyword evidence="1" id="KW-0812">Transmembrane</keyword>
<keyword evidence="3" id="KW-1185">Reference proteome</keyword>
<dbReference type="EMBL" id="KV448352">
    <property type="protein sequence ID" value="OAX37440.1"/>
    <property type="molecule type" value="Genomic_DNA"/>
</dbReference>
<accession>A0A1B7MXW6</accession>
<keyword evidence="1" id="KW-1133">Transmembrane helix</keyword>
<feature type="transmembrane region" description="Helical" evidence="1">
    <location>
        <begin position="47"/>
        <end position="66"/>
    </location>
</feature>
<sequence>MAKLRVKQQSSNRVSQLIASFLIFSTHFTRATSHLLLLVKIFEYLPSSLPSFVVLICVTCSFRIDFKRACDRMGSSSGSYC</sequence>
<dbReference type="InParanoid" id="A0A1B7MXW6"/>
<proteinExistence type="predicted"/>
<protein>
    <submittedName>
        <fullName evidence="2">Uncharacterized protein</fullName>
    </submittedName>
</protein>
<dbReference type="AlphaFoldDB" id="A0A1B7MXW6"/>
<gene>
    <name evidence="2" type="ORF">K503DRAFT_236387</name>
</gene>
<dbReference type="Proteomes" id="UP000092154">
    <property type="component" value="Unassembled WGS sequence"/>
</dbReference>
<reference evidence="2 3" key="1">
    <citation type="submission" date="2016-06" db="EMBL/GenBank/DDBJ databases">
        <title>Comparative genomics of the ectomycorrhizal sister species Rhizopogon vinicolor and Rhizopogon vesiculosus (Basidiomycota: Boletales) reveals a divergence of the mating type B locus.</title>
        <authorList>
            <consortium name="DOE Joint Genome Institute"/>
            <person name="Mujic A.B."/>
            <person name="Kuo A."/>
            <person name="Tritt A."/>
            <person name="Lipzen A."/>
            <person name="Chen C."/>
            <person name="Johnson J."/>
            <person name="Sharma A."/>
            <person name="Barry K."/>
            <person name="Grigoriev I.V."/>
            <person name="Spatafora J.W."/>
        </authorList>
    </citation>
    <scope>NUCLEOTIDE SEQUENCE [LARGE SCALE GENOMIC DNA]</scope>
    <source>
        <strain evidence="2 3">AM-OR11-026</strain>
    </source>
</reference>
<keyword evidence="1" id="KW-0472">Membrane</keyword>
<organism evidence="2 3">
    <name type="scientific">Rhizopogon vinicolor AM-OR11-026</name>
    <dbReference type="NCBI Taxonomy" id="1314800"/>
    <lineage>
        <taxon>Eukaryota</taxon>
        <taxon>Fungi</taxon>
        <taxon>Dikarya</taxon>
        <taxon>Basidiomycota</taxon>
        <taxon>Agaricomycotina</taxon>
        <taxon>Agaricomycetes</taxon>
        <taxon>Agaricomycetidae</taxon>
        <taxon>Boletales</taxon>
        <taxon>Suillineae</taxon>
        <taxon>Rhizopogonaceae</taxon>
        <taxon>Rhizopogon</taxon>
    </lineage>
</organism>